<name>A0AB34L6S3_9PEZI</name>
<feature type="compositionally biased region" description="Pro residues" evidence="1">
    <location>
        <begin position="70"/>
        <end position="85"/>
    </location>
</feature>
<evidence type="ECO:0000313" key="2">
    <source>
        <dbReference type="EMBL" id="KAL1590689.1"/>
    </source>
</evidence>
<evidence type="ECO:0000313" key="3">
    <source>
        <dbReference type="Proteomes" id="UP000803884"/>
    </source>
</evidence>
<dbReference type="Proteomes" id="UP000803884">
    <property type="component" value="Unassembled WGS sequence"/>
</dbReference>
<feature type="compositionally biased region" description="Low complexity" evidence="1">
    <location>
        <begin position="86"/>
        <end position="97"/>
    </location>
</feature>
<feature type="region of interest" description="Disordered" evidence="1">
    <location>
        <begin position="52"/>
        <end position="102"/>
    </location>
</feature>
<feature type="compositionally biased region" description="Low complexity" evidence="1">
    <location>
        <begin position="54"/>
        <end position="63"/>
    </location>
</feature>
<reference evidence="2 3" key="1">
    <citation type="journal article" date="2020" name="Microbiol. Resour. Announc.">
        <title>Draft Genome Sequence of a Cladosporium Species Isolated from the Mesophotic Ascidian Didemnum maculosum.</title>
        <authorList>
            <person name="Gioti A."/>
            <person name="Siaperas R."/>
            <person name="Nikolaivits E."/>
            <person name="Le Goff G."/>
            <person name="Ouazzani J."/>
            <person name="Kotoulas G."/>
            <person name="Topakas E."/>
        </authorList>
    </citation>
    <scope>NUCLEOTIDE SEQUENCE [LARGE SCALE GENOMIC DNA]</scope>
    <source>
        <strain evidence="2 3">TM138-S3</strain>
    </source>
</reference>
<protein>
    <submittedName>
        <fullName evidence="2">Uncharacterized protein</fullName>
    </submittedName>
</protein>
<dbReference type="GeneID" id="96002107"/>
<accession>A0AB34L6S3</accession>
<proteinExistence type="predicted"/>
<gene>
    <name evidence="2" type="ORF">WHR41_00663</name>
</gene>
<sequence>MAHVDSDHFHTSVCLQQIVSQAIPYFQTETTSPVSLASEQFNMIGSPLEAHPLRSSSCRSSVSQNDDIDGPPPYVAQQAPPPYLPRTPSTRTPQPRTKSIPFSTGVSIEWDHTAPPSSEDIIIVTVRVNKLGRRLSFDDPLPERPAQRGFFRRLSSRIMCDDRCDNLRVVRMPRGEYERHHKRDKDGNYAGTEPRQDWDDAMIASAYGRYQHTTLGGLYQNAAMRY</sequence>
<evidence type="ECO:0000256" key="1">
    <source>
        <dbReference type="SAM" id="MobiDB-lite"/>
    </source>
</evidence>
<organism evidence="2 3">
    <name type="scientific">Cladosporium halotolerans</name>
    <dbReference type="NCBI Taxonomy" id="1052096"/>
    <lineage>
        <taxon>Eukaryota</taxon>
        <taxon>Fungi</taxon>
        <taxon>Dikarya</taxon>
        <taxon>Ascomycota</taxon>
        <taxon>Pezizomycotina</taxon>
        <taxon>Dothideomycetes</taxon>
        <taxon>Dothideomycetidae</taxon>
        <taxon>Cladosporiales</taxon>
        <taxon>Cladosporiaceae</taxon>
        <taxon>Cladosporium</taxon>
    </lineage>
</organism>
<keyword evidence="3" id="KW-1185">Reference proteome</keyword>
<comment type="caution">
    <text evidence="2">The sequence shown here is derived from an EMBL/GenBank/DDBJ whole genome shotgun (WGS) entry which is preliminary data.</text>
</comment>
<dbReference type="EMBL" id="JAAQHG020000002">
    <property type="protein sequence ID" value="KAL1590689.1"/>
    <property type="molecule type" value="Genomic_DNA"/>
</dbReference>
<dbReference type="RefSeq" id="XP_069233794.1">
    <property type="nucleotide sequence ID" value="XM_069369269.1"/>
</dbReference>
<dbReference type="AlphaFoldDB" id="A0AB34L6S3"/>